<dbReference type="RefSeq" id="WP_133557334.1">
    <property type="nucleotide sequence ID" value="NZ_SNYF01000008.1"/>
</dbReference>
<dbReference type="InterPro" id="IPR027385">
    <property type="entry name" value="Beta-barrel_OMP"/>
</dbReference>
<comment type="caution">
    <text evidence="3">The sequence shown here is derived from an EMBL/GenBank/DDBJ whole genome shotgun (WGS) entry which is preliminary data.</text>
</comment>
<dbReference type="OrthoDB" id="818759at2"/>
<accession>A0A4R6T1S7</accession>
<dbReference type="Gene3D" id="2.40.160.20">
    <property type="match status" value="1"/>
</dbReference>
<gene>
    <name evidence="3" type="ORF">DFQ04_3056</name>
</gene>
<evidence type="ECO:0000313" key="4">
    <source>
        <dbReference type="Proteomes" id="UP000294535"/>
    </source>
</evidence>
<keyword evidence="1" id="KW-0732">Signal</keyword>
<dbReference type="SUPFAM" id="SSF56925">
    <property type="entry name" value="OMPA-like"/>
    <property type="match status" value="1"/>
</dbReference>
<evidence type="ECO:0000256" key="1">
    <source>
        <dbReference type="ARBA" id="ARBA00022729"/>
    </source>
</evidence>
<dbReference type="InterPro" id="IPR011250">
    <property type="entry name" value="OMP/PagP_B-barrel"/>
</dbReference>
<name>A0A4R6T1S7_9BACT</name>
<dbReference type="EMBL" id="SNYF01000008">
    <property type="protein sequence ID" value="TDQ15170.1"/>
    <property type="molecule type" value="Genomic_DNA"/>
</dbReference>
<keyword evidence="4" id="KW-1185">Reference proteome</keyword>
<feature type="domain" description="Outer membrane protein beta-barrel" evidence="2">
    <location>
        <begin position="195"/>
        <end position="380"/>
    </location>
</feature>
<evidence type="ECO:0000313" key="3">
    <source>
        <dbReference type="EMBL" id="TDQ15170.1"/>
    </source>
</evidence>
<dbReference type="AlphaFoldDB" id="A0A4R6T1S7"/>
<reference evidence="3 4" key="1">
    <citation type="submission" date="2019-03" db="EMBL/GenBank/DDBJ databases">
        <title>Genomic Encyclopedia of Type Strains, Phase III (KMG-III): the genomes of soil and plant-associated and newly described type strains.</title>
        <authorList>
            <person name="Whitman W."/>
        </authorList>
    </citation>
    <scope>NUCLEOTIDE SEQUENCE [LARGE SCALE GENOMIC DNA]</scope>
    <source>
        <strain evidence="3 4">CECT 8446</strain>
    </source>
</reference>
<protein>
    <submittedName>
        <fullName evidence="3">Outer membrane protein with beta-barrel domain</fullName>
    </submittedName>
</protein>
<dbReference type="Pfam" id="PF13505">
    <property type="entry name" value="OMP_b-brl"/>
    <property type="match status" value="1"/>
</dbReference>
<proteinExistence type="predicted"/>
<dbReference type="Proteomes" id="UP000294535">
    <property type="component" value="Unassembled WGS sequence"/>
</dbReference>
<evidence type="ECO:0000259" key="2">
    <source>
        <dbReference type="Pfam" id="PF13505"/>
    </source>
</evidence>
<sequence>MSQKIWIFLIPRKYLFFSFLWFLVGSALAQTQGKRDYIVLADTIYSQGKIDDIPSEENTVLFFSRSKKEEFKKYTIKEINEFRVSDRLFFRKSFQLNGEDKLAFLEKLPHSTDKVSLWKWNGKINYFFVETPSGIHQLEAEFRPQLLDAYGNLDLDPLISLTRPKELSLIYLAKTAKTIQKPRTFTNLFGITPWVGYSSQTVGFVIPNTNKEGKIQSASPSFGLNAEVFVTFLRNLSFNVGAILSKFDSQDYFMYEQNSIRYESDIFADFNQIQIPVTARYYLDLDPNRWRLFGEVGYGYSMQKYNSMGIYQAKFERNEVETSIAPFSLEDSFSGITWGIGVEKYIRKNQGFSFGLRQLDTKGLNQQSINSLIFYLGYKF</sequence>
<organism evidence="3 4">
    <name type="scientific">Algoriphagus boseongensis</name>
    <dbReference type="NCBI Taxonomy" id="1442587"/>
    <lineage>
        <taxon>Bacteria</taxon>
        <taxon>Pseudomonadati</taxon>
        <taxon>Bacteroidota</taxon>
        <taxon>Cytophagia</taxon>
        <taxon>Cytophagales</taxon>
        <taxon>Cyclobacteriaceae</taxon>
        <taxon>Algoriphagus</taxon>
    </lineage>
</organism>